<dbReference type="InterPro" id="IPR005467">
    <property type="entry name" value="His_kinase_dom"/>
</dbReference>
<feature type="transmembrane region" description="Helical" evidence="10">
    <location>
        <begin position="333"/>
        <end position="353"/>
    </location>
</feature>
<feature type="domain" description="HAMP" evidence="12">
    <location>
        <begin position="929"/>
        <end position="981"/>
    </location>
</feature>
<dbReference type="PROSITE" id="PS50109">
    <property type="entry name" value="HIS_KIN"/>
    <property type="match status" value="1"/>
</dbReference>
<evidence type="ECO:0000256" key="10">
    <source>
        <dbReference type="SAM" id="Phobius"/>
    </source>
</evidence>
<comment type="subcellular location">
    <subcellularLocation>
        <location evidence="2">Membrane</location>
    </subcellularLocation>
</comment>
<feature type="transmembrane region" description="Helical" evidence="10">
    <location>
        <begin position="205"/>
        <end position="225"/>
    </location>
</feature>
<dbReference type="PANTHER" id="PTHR43065">
    <property type="entry name" value="SENSOR HISTIDINE KINASE"/>
    <property type="match status" value="1"/>
</dbReference>
<dbReference type="Gene3D" id="3.30.565.10">
    <property type="entry name" value="Histidine kinase-like ATPase, C-terminal domain"/>
    <property type="match status" value="1"/>
</dbReference>
<keyword evidence="8" id="KW-0067">ATP-binding</keyword>
<feature type="transmembrane region" description="Helical" evidence="10">
    <location>
        <begin position="684"/>
        <end position="709"/>
    </location>
</feature>
<dbReference type="Pfam" id="PF02518">
    <property type="entry name" value="HATPase_c"/>
    <property type="match status" value="1"/>
</dbReference>
<dbReference type="InterPro" id="IPR036097">
    <property type="entry name" value="HisK_dim/P_sf"/>
</dbReference>
<feature type="domain" description="Histidine kinase" evidence="11">
    <location>
        <begin position="998"/>
        <end position="1209"/>
    </location>
</feature>
<dbReference type="SMART" id="SM00387">
    <property type="entry name" value="HATPase_c"/>
    <property type="match status" value="1"/>
</dbReference>
<feature type="transmembrane region" description="Helical" evidence="10">
    <location>
        <begin position="905"/>
        <end position="927"/>
    </location>
</feature>
<name>A0A2W2AH03_9BACT</name>
<keyword evidence="10" id="KW-0812">Transmembrane</keyword>
<dbReference type="SMART" id="SM00388">
    <property type="entry name" value="HisKA"/>
    <property type="match status" value="1"/>
</dbReference>
<dbReference type="GO" id="GO:0005524">
    <property type="term" value="F:ATP binding"/>
    <property type="evidence" value="ECO:0007669"/>
    <property type="project" value="UniProtKB-KW"/>
</dbReference>
<dbReference type="SUPFAM" id="SSF47384">
    <property type="entry name" value="Homodimeric domain of signal transducing histidine kinase"/>
    <property type="match status" value="1"/>
</dbReference>
<feature type="transmembrane region" description="Helical" evidence="10">
    <location>
        <begin position="245"/>
        <end position="269"/>
    </location>
</feature>
<evidence type="ECO:0000256" key="6">
    <source>
        <dbReference type="ARBA" id="ARBA00022741"/>
    </source>
</evidence>
<evidence type="ECO:0000256" key="7">
    <source>
        <dbReference type="ARBA" id="ARBA00022777"/>
    </source>
</evidence>
<evidence type="ECO:0000256" key="3">
    <source>
        <dbReference type="ARBA" id="ARBA00012438"/>
    </source>
</evidence>
<dbReference type="GO" id="GO:0016020">
    <property type="term" value="C:membrane"/>
    <property type="evidence" value="ECO:0007669"/>
    <property type="project" value="UniProtKB-SubCell"/>
</dbReference>
<dbReference type="InterPro" id="IPR003661">
    <property type="entry name" value="HisK_dim/P_dom"/>
</dbReference>
<feature type="transmembrane region" description="Helical" evidence="10">
    <location>
        <begin position="172"/>
        <end position="193"/>
    </location>
</feature>
<dbReference type="Proteomes" id="UP000248745">
    <property type="component" value="Unassembled WGS sequence"/>
</dbReference>
<evidence type="ECO:0000259" key="11">
    <source>
        <dbReference type="PROSITE" id="PS50109"/>
    </source>
</evidence>
<dbReference type="PROSITE" id="PS50885">
    <property type="entry name" value="HAMP"/>
    <property type="match status" value="1"/>
</dbReference>
<dbReference type="SUPFAM" id="SSF55874">
    <property type="entry name" value="ATPase domain of HSP90 chaperone/DNA topoisomerase II/histidine kinase"/>
    <property type="match status" value="1"/>
</dbReference>
<evidence type="ECO:0000256" key="8">
    <source>
        <dbReference type="ARBA" id="ARBA00022840"/>
    </source>
</evidence>
<keyword evidence="14" id="KW-1185">Reference proteome</keyword>
<evidence type="ECO:0000256" key="9">
    <source>
        <dbReference type="ARBA" id="ARBA00023012"/>
    </source>
</evidence>
<gene>
    <name evidence="13" type="ORF">DN068_10370</name>
</gene>
<dbReference type="EMBL" id="QKTW01000016">
    <property type="protein sequence ID" value="PZF72812.1"/>
    <property type="molecule type" value="Genomic_DNA"/>
</dbReference>
<evidence type="ECO:0000313" key="14">
    <source>
        <dbReference type="Proteomes" id="UP000248745"/>
    </source>
</evidence>
<evidence type="ECO:0000256" key="2">
    <source>
        <dbReference type="ARBA" id="ARBA00004370"/>
    </source>
</evidence>
<keyword evidence="4" id="KW-0597">Phosphoprotein</keyword>
<protein>
    <recommendedName>
        <fullName evidence="3">histidine kinase</fullName>
        <ecNumber evidence="3">2.7.13.3</ecNumber>
    </recommendedName>
</protein>
<dbReference type="AlphaFoldDB" id="A0A2W2AH03"/>
<dbReference type="GO" id="GO:0000155">
    <property type="term" value="F:phosphorelay sensor kinase activity"/>
    <property type="evidence" value="ECO:0007669"/>
    <property type="project" value="InterPro"/>
</dbReference>
<dbReference type="PRINTS" id="PR00344">
    <property type="entry name" value="BCTRLSENSOR"/>
</dbReference>
<keyword evidence="6" id="KW-0547">Nucleotide-binding</keyword>
<evidence type="ECO:0000256" key="1">
    <source>
        <dbReference type="ARBA" id="ARBA00000085"/>
    </source>
</evidence>
<evidence type="ECO:0000256" key="5">
    <source>
        <dbReference type="ARBA" id="ARBA00022679"/>
    </source>
</evidence>
<dbReference type="InterPro" id="IPR003660">
    <property type="entry name" value="HAMP_dom"/>
</dbReference>
<evidence type="ECO:0000313" key="13">
    <source>
        <dbReference type="EMBL" id="PZF72812.1"/>
    </source>
</evidence>
<keyword evidence="7" id="KW-0418">Kinase</keyword>
<dbReference type="CDD" id="cd00082">
    <property type="entry name" value="HisKA"/>
    <property type="match status" value="1"/>
</dbReference>
<feature type="transmembrane region" description="Helical" evidence="10">
    <location>
        <begin position="419"/>
        <end position="442"/>
    </location>
</feature>
<dbReference type="Gene3D" id="1.10.287.130">
    <property type="match status" value="1"/>
</dbReference>
<dbReference type="PANTHER" id="PTHR43065:SF46">
    <property type="entry name" value="C4-DICARBOXYLATE TRANSPORT SENSOR PROTEIN DCTB"/>
    <property type="match status" value="1"/>
</dbReference>
<reference evidence="13 14" key="1">
    <citation type="submission" date="2018-06" db="EMBL/GenBank/DDBJ databases">
        <title>Mucibacter soli gen. nov., sp. nov., a new member of the family Chitinophagaceae producing mucin.</title>
        <authorList>
            <person name="Kim M.-K."/>
            <person name="Park S."/>
            <person name="Kim T.-S."/>
            <person name="Joung Y."/>
            <person name="Han J.-H."/>
            <person name="Kim S.B."/>
        </authorList>
    </citation>
    <scope>NUCLEOTIDE SEQUENCE [LARGE SCALE GENOMIC DNA]</scope>
    <source>
        <strain evidence="13 14">R1-15</strain>
    </source>
</reference>
<dbReference type="Gene3D" id="6.10.340.10">
    <property type="match status" value="1"/>
</dbReference>
<feature type="transmembrane region" description="Helical" evidence="10">
    <location>
        <begin position="391"/>
        <end position="407"/>
    </location>
</feature>
<proteinExistence type="predicted"/>
<dbReference type="EC" id="2.7.13.3" evidence="3"/>
<comment type="caution">
    <text evidence="13">The sequence shown here is derived from an EMBL/GenBank/DDBJ whole genome shotgun (WGS) entry which is preliminary data.</text>
</comment>
<dbReference type="Pfam" id="PF00512">
    <property type="entry name" value="HisKA"/>
    <property type="match status" value="1"/>
</dbReference>
<comment type="catalytic activity">
    <reaction evidence="1">
        <text>ATP + protein L-histidine = ADP + protein N-phospho-L-histidine.</text>
        <dbReference type="EC" id="2.7.13.3"/>
    </reaction>
</comment>
<dbReference type="InterPro" id="IPR003594">
    <property type="entry name" value="HATPase_dom"/>
</dbReference>
<feature type="transmembrane region" description="Helical" evidence="10">
    <location>
        <begin position="730"/>
        <end position="753"/>
    </location>
</feature>
<accession>A0A2W2AH03</accession>
<feature type="transmembrane region" description="Helical" evidence="10">
    <location>
        <begin position="290"/>
        <end position="313"/>
    </location>
</feature>
<dbReference type="InterPro" id="IPR036890">
    <property type="entry name" value="HATPase_C_sf"/>
</dbReference>
<keyword evidence="10" id="KW-0472">Membrane</keyword>
<organism evidence="13 14">
    <name type="scientific">Taibaiella soli</name>
    <dbReference type="NCBI Taxonomy" id="1649169"/>
    <lineage>
        <taxon>Bacteria</taxon>
        <taxon>Pseudomonadati</taxon>
        <taxon>Bacteroidota</taxon>
        <taxon>Chitinophagia</taxon>
        <taxon>Chitinophagales</taxon>
        <taxon>Chitinophagaceae</taxon>
        <taxon>Taibaiella</taxon>
    </lineage>
</organism>
<evidence type="ECO:0000259" key="12">
    <source>
        <dbReference type="PROSITE" id="PS50885"/>
    </source>
</evidence>
<dbReference type="InterPro" id="IPR004358">
    <property type="entry name" value="Sig_transdc_His_kin-like_C"/>
</dbReference>
<keyword evidence="10" id="KW-1133">Transmembrane helix</keyword>
<feature type="transmembrane region" description="Helical" evidence="10">
    <location>
        <begin position="365"/>
        <end position="385"/>
    </location>
</feature>
<evidence type="ECO:0000256" key="4">
    <source>
        <dbReference type="ARBA" id="ARBA00022553"/>
    </source>
</evidence>
<keyword evidence="9" id="KW-0902">Two-component regulatory system</keyword>
<keyword evidence="5" id="KW-0808">Transferase</keyword>
<sequence length="1210" mass="139736">MAQLISADLQKRLHAYETFRNNYALLQKVKNHSISDDELKKIVDLPFLFYLYQGEKLIFWNSNLASAGNNPAYENKIYDSTHIERDIFYTLKDSLQIDGKSYSISVLTPIAWLYPFENEYLTPYWEAAQQIPNSTEVLYHAEKNSYPVYGLSKTPAFYIRVHSQDIKPTTPGTLTICLTLAAIILALLWLQLMALHIARSYAPKVGGWFTLCGVLLLRLIIYFFGLPFQMGELELFSPNLYASSAWFPSLGDLMIDTLCLTWIFLFTAIHKPIWIKGGIEKQPTIIRYSVFVLALIWLRICTFGFVTLLQSLVVDSKISFDLNHYETIDRYTIIAFLIIALIISVTAMIFYYMNLQFNKMIPNRWLKYLFALILSCISTAILVSYHNENLIFRQAVSVWVVLFLILLDSKHLKISREFLSPPMVLWAVFLCISATTLLQHFALVKEQETRKITAEKLTNPSDDQMTRYVFDLIIPEMQHDKVLSSFFTQPTAAFRQQLNNRLGVFYLERLKKYQWDIYLFNANNEPLFNSDSLTIPELKQWLYSPVSKDSIVFLNDNAHNNNAHVYLARFRAYNDSDHVIGKVFIELSLKKSDNETVYPELLQPSNLRQQKMDQNHAYAIYDHGKLISQSNNYSFELTAPSNKNDPEYEFKNKNGYSILYYRPNKETAVVVSYRPEHLWSITRMFSFVFAAQIVITLLYTVHNLILYSIYKPRRQGRKKKIRPLGTRLRLTILLIFLGSFAFIGVATSFILSFQYDRSTTVRLTASMQQMETEIHQYLTTHDGLKDETRFNQVTHQQSFEYFIVDLANRLPADINIFDNHGILNTTSQSHIYDKNILARIIRPDAYYKLFYQRQSSVIQKESIGNLNYQSCYMPIRNVATGVTLGYLNVPYFTSERDIREQISTIISALINVYVLVFLVSGLIAYLFTQSLTKPLQMIISGFNQVNLDQNKPLEWPNEEDEIGRLVHAYNGMVKKVEDLAIQLAHNEREGAWREMARQVAHEIKNPLTPMKLSIQYLQRAVMQNRPDVPALAERVSSTLIEQIDNLSYIASEFSNFAKLPEAKPEEIELNAFLEKQVQLYNGRENLDISYHSEDQPLLIFIDQSQLLRTFTNLLQNAVQSIPEDAPGKIIIRLLNENNNALISITDNGSGISEEKKEKIFKPYFTTKSSGTGLGLAMTKKIIEVASGAIWFESEEGKGTTFYVQFPLRKH</sequence>